<dbReference type="PANTHER" id="PTHR12993">
    <property type="entry name" value="N-ACETYLGLUCOSAMINYL-PHOSPHATIDYLINOSITOL DE-N-ACETYLASE-RELATED"/>
    <property type="match status" value="1"/>
</dbReference>
<proteinExistence type="predicted"/>
<dbReference type="EMBL" id="AFAR01000178">
    <property type="protein sequence ID" value="EGF26634.1"/>
    <property type="molecule type" value="Genomic_DNA"/>
</dbReference>
<dbReference type="Proteomes" id="UP000006222">
    <property type="component" value="Unassembled WGS sequence"/>
</dbReference>
<comment type="caution">
    <text evidence="1">The sequence shown here is derived from an EMBL/GenBank/DDBJ whole genome shotgun (WGS) entry which is preliminary data.</text>
</comment>
<evidence type="ECO:0000313" key="1">
    <source>
        <dbReference type="EMBL" id="EGF26634.1"/>
    </source>
</evidence>
<sequence>MPTRPSVPDRKVALAFMAHPDDAEISCGGTLIRLQESGWEVHIVSVTAGDCGSMNEGPEETARIRFAEGTNAAKLIGATFHTLNEPDGRLVYDRQSLQKSIDIFRRIAPTLVITMPMSDYHADHEITGQLGRAASFVYAAPNASSEPVIEGSQVPYLYYTDGHDGQDRMGHAITPTTFVDISEQLETKTRMLACHKSQLEWLRSHNGIDEYLTAMREHSQARGTDIGTRAAEAFVQHRGHGHPSDDVLSALFPIQHSSHSTDSALQATHS</sequence>
<dbReference type="SUPFAM" id="SSF102588">
    <property type="entry name" value="LmbE-like"/>
    <property type="match status" value="1"/>
</dbReference>
<gene>
    <name evidence="1" type="ORF">RBWH47_03006</name>
</gene>
<accession>F2AUR8</accession>
<dbReference type="PANTHER" id="PTHR12993:SF11">
    <property type="entry name" value="N-ACETYLGLUCOSAMINYL-PHOSPHATIDYLINOSITOL DE-N-ACETYLASE"/>
    <property type="match status" value="1"/>
</dbReference>
<protein>
    <submittedName>
        <fullName evidence="1">N-acetylglucosaminyl phosphatidylinositol deacetylase</fullName>
        <ecNumber evidence="1">3.5.1.89</ecNumber>
    </submittedName>
</protein>
<dbReference type="RefSeq" id="WP_007327379.1">
    <property type="nucleotide sequence ID" value="NZ_AFAR01000178.1"/>
</dbReference>
<dbReference type="InterPro" id="IPR003737">
    <property type="entry name" value="GlcNAc_PI_deacetylase-related"/>
</dbReference>
<dbReference type="GO" id="GO:0000225">
    <property type="term" value="F:N-acetylglucosaminylphosphatidylinositol deacetylase activity"/>
    <property type="evidence" value="ECO:0007669"/>
    <property type="project" value="UniProtKB-EC"/>
</dbReference>
<organism evidence="1 2">
    <name type="scientific">Rhodopirellula baltica WH47</name>
    <dbReference type="NCBI Taxonomy" id="991778"/>
    <lineage>
        <taxon>Bacteria</taxon>
        <taxon>Pseudomonadati</taxon>
        <taxon>Planctomycetota</taxon>
        <taxon>Planctomycetia</taxon>
        <taxon>Pirellulales</taxon>
        <taxon>Pirellulaceae</taxon>
        <taxon>Rhodopirellula</taxon>
    </lineage>
</organism>
<keyword evidence="1" id="KW-0378">Hydrolase</keyword>
<dbReference type="AlphaFoldDB" id="F2AUR8"/>
<name>F2AUR8_RHOBT</name>
<reference evidence="1 2" key="1">
    <citation type="journal article" date="2013" name="Mar. Genomics">
        <title>Expression of sulfatases in Rhodopirellula baltica and the diversity of sulfatases in the genus Rhodopirellula.</title>
        <authorList>
            <person name="Wegner C.E."/>
            <person name="Richter-Heitmann T."/>
            <person name="Klindworth A."/>
            <person name="Klockow C."/>
            <person name="Richter M."/>
            <person name="Achstetter T."/>
            <person name="Glockner F.O."/>
            <person name="Harder J."/>
        </authorList>
    </citation>
    <scope>NUCLEOTIDE SEQUENCE [LARGE SCALE GENOMIC DNA]</scope>
    <source>
        <strain evidence="1 2">WH47</strain>
    </source>
</reference>
<dbReference type="PATRIC" id="fig|991778.3.peg.3688"/>
<dbReference type="EC" id="3.5.1.89" evidence="1"/>
<dbReference type="Pfam" id="PF02585">
    <property type="entry name" value="PIG-L"/>
    <property type="match status" value="1"/>
</dbReference>
<dbReference type="InterPro" id="IPR024078">
    <property type="entry name" value="LmbE-like_dom_sf"/>
</dbReference>
<dbReference type="Gene3D" id="3.40.50.10320">
    <property type="entry name" value="LmbE-like"/>
    <property type="match status" value="1"/>
</dbReference>
<evidence type="ECO:0000313" key="2">
    <source>
        <dbReference type="Proteomes" id="UP000006222"/>
    </source>
</evidence>